<feature type="transmembrane region" description="Helical" evidence="5">
    <location>
        <begin position="301"/>
        <end position="319"/>
    </location>
</feature>
<gene>
    <name evidence="7" type="ORF">SAMN05443248_8341</name>
</gene>
<feature type="transmembrane region" description="Helical" evidence="5">
    <location>
        <begin position="364"/>
        <end position="387"/>
    </location>
</feature>
<evidence type="ECO:0000256" key="1">
    <source>
        <dbReference type="ARBA" id="ARBA00004141"/>
    </source>
</evidence>
<feature type="transmembrane region" description="Helical" evidence="5">
    <location>
        <begin position="30"/>
        <end position="48"/>
    </location>
</feature>
<protein>
    <submittedName>
        <fullName evidence="7">Sulfate permease, MFS superfamily</fullName>
    </submittedName>
</protein>
<organism evidence="7 8">
    <name type="scientific">Bradyrhizobium erythrophlei</name>
    <dbReference type="NCBI Taxonomy" id="1437360"/>
    <lineage>
        <taxon>Bacteria</taxon>
        <taxon>Pseudomonadati</taxon>
        <taxon>Pseudomonadota</taxon>
        <taxon>Alphaproteobacteria</taxon>
        <taxon>Hyphomicrobiales</taxon>
        <taxon>Nitrobacteraceae</taxon>
        <taxon>Bradyrhizobium</taxon>
    </lineage>
</organism>
<feature type="transmembrane region" description="Helical" evidence="5">
    <location>
        <begin position="394"/>
        <end position="426"/>
    </location>
</feature>
<dbReference type="EMBL" id="LT670817">
    <property type="protein sequence ID" value="SHI11649.1"/>
    <property type="molecule type" value="Genomic_DNA"/>
</dbReference>
<feature type="transmembrane region" description="Helical" evidence="5">
    <location>
        <begin position="215"/>
        <end position="233"/>
    </location>
</feature>
<feature type="transmembrane region" description="Helical" evidence="5">
    <location>
        <begin position="60"/>
        <end position="79"/>
    </location>
</feature>
<dbReference type="InterPro" id="IPR001902">
    <property type="entry name" value="SLC26A/SulP_fam"/>
</dbReference>
<evidence type="ECO:0000259" key="6">
    <source>
        <dbReference type="PROSITE" id="PS50801"/>
    </source>
</evidence>
<evidence type="ECO:0000313" key="8">
    <source>
        <dbReference type="Proteomes" id="UP000189796"/>
    </source>
</evidence>
<feature type="transmembrane region" description="Helical" evidence="5">
    <location>
        <begin position="262"/>
        <end position="281"/>
    </location>
</feature>
<sequence length="584" mass="60643">MADTSGASDAGLAGARKAWPVFRSLTGYRLQFFTHDLFAGLTLAAIAIPEQMATARLGGFAPAIGFFAFLAGSVAFAAFGSNRFLSCGADSTITPIFAGGLAMLAASGSPEYQLLAAALALMVGLLLLAAGIFRLGWIADLLSIPVTTGFLAGISVHIFISQLPGILGLPSPDGPMLQRLAVLATHLGQTNPFTLAIGLGVLGTIALSERIDARIPGALIGLAAASVAVLWLGLESRGVSVLGAISVAPPSFAIPVISAGRLASLLSLSLIVSVVIMVQTAATTRSFLSDPDQPPDVDRDFVGVGVGSILSGLIGAFPVDASPPRTGVVSETGGRSQIAGLAAVVIIFVLLAFGASLLSRIPNAALGGVLLFVALRIVRVGQIVAIARQSFGEFLLIAATAAAIIILPIEQGVGIGIALSLLYGIWSTTRARVLVYERVSGTSIWWPSSHNIPGEREPNVIVAGFQAPLSFLNAYHFRRDILTALQASPQRVRLIVLEATGIVEIDFTAAQVLADLIRKCHADGIDFAVARLESIRAQDAMARFGIDDLLGPARSFQSVEEAIQALRKKAQAGNQRRPVGPQSS</sequence>
<dbReference type="InterPro" id="IPR002645">
    <property type="entry name" value="STAS_dom"/>
</dbReference>
<dbReference type="AlphaFoldDB" id="A0A1M5YIF1"/>
<dbReference type="Pfam" id="PF01740">
    <property type="entry name" value="STAS"/>
    <property type="match status" value="1"/>
</dbReference>
<dbReference type="Gene3D" id="3.30.750.24">
    <property type="entry name" value="STAS domain"/>
    <property type="match status" value="1"/>
</dbReference>
<accession>A0A1M5YIF1</accession>
<dbReference type="SUPFAM" id="SSF52091">
    <property type="entry name" value="SpoIIaa-like"/>
    <property type="match status" value="1"/>
</dbReference>
<feature type="transmembrane region" description="Helical" evidence="5">
    <location>
        <begin position="91"/>
        <end position="108"/>
    </location>
</feature>
<dbReference type="InterPro" id="IPR036513">
    <property type="entry name" value="STAS_dom_sf"/>
</dbReference>
<keyword evidence="4 5" id="KW-0472">Membrane</keyword>
<dbReference type="Pfam" id="PF00916">
    <property type="entry name" value="Sulfate_transp"/>
    <property type="match status" value="1"/>
</dbReference>
<dbReference type="InterPro" id="IPR011547">
    <property type="entry name" value="SLC26A/SulP_dom"/>
</dbReference>
<reference evidence="7 8" key="1">
    <citation type="submission" date="2016-11" db="EMBL/GenBank/DDBJ databases">
        <authorList>
            <person name="Jaros S."/>
            <person name="Januszkiewicz K."/>
            <person name="Wedrychowicz H."/>
        </authorList>
    </citation>
    <scope>NUCLEOTIDE SEQUENCE [LARGE SCALE GENOMIC DNA]</scope>
    <source>
        <strain evidence="7 8">GAS138</strain>
    </source>
</reference>
<dbReference type="CDD" id="cd07042">
    <property type="entry name" value="STAS_SulP_like_sulfate_transporter"/>
    <property type="match status" value="1"/>
</dbReference>
<feature type="transmembrane region" description="Helical" evidence="5">
    <location>
        <begin position="190"/>
        <end position="208"/>
    </location>
</feature>
<evidence type="ECO:0000256" key="2">
    <source>
        <dbReference type="ARBA" id="ARBA00022692"/>
    </source>
</evidence>
<keyword evidence="2 5" id="KW-0812">Transmembrane</keyword>
<keyword evidence="3 5" id="KW-1133">Transmembrane helix</keyword>
<evidence type="ECO:0000256" key="4">
    <source>
        <dbReference type="ARBA" id="ARBA00023136"/>
    </source>
</evidence>
<proteinExistence type="predicted"/>
<dbReference type="RefSeq" id="WP_079606372.1">
    <property type="nucleotide sequence ID" value="NZ_LT670817.1"/>
</dbReference>
<evidence type="ECO:0000256" key="3">
    <source>
        <dbReference type="ARBA" id="ARBA00022989"/>
    </source>
</evidence>
<dbReference type="PANTHER" id="PTHR11814">
    <property type="entry name" value="SULFATE TRANSPORTER"/>
    <property type="match status" value="1"/>
</dbReference>
<feature type="domain" description="STAS" evidence="6">
    <location>
        <begin position="450"/>
        <end position="566"/>
    </location>
</feature>
<feature type="transmembrane region" description="Helical" evidence="5">
    <location>
        <begin position="149"/>
        <end position="170"/>
    </location>
</feature>
<name>A0A1M5YIF1_9BRAD</name>
<dbReference type="OrthoDB" id="9769739at2"/>
<dbReference type="PROSITE" id="PS50801">
    <property type="entry name" value="STAS"/>
    <property type="match status" value="1"/>
</dbReference>
<comment type="subcellular location">
    <subcellularLocation>
        <location evidence="1">Membrane</location>
        <topology evidence="1">Multi-pass membrane protein</topology>
    </subcellularLocation>
</comment>
<evidence type="ECO:0000256" key="5">
    <source>
        <dbReference type="SAM" id="Phobius"/>
    </source>
</evidence>
<feature type="transmembrane region" description="Helical" evidence="5">
    <location>
        <begin position="114"/>
        <end position="137"/>
    </location>
</feature>
<dbReference type="Proteomes" id="UP000189796">
    <property type="component" value="Chromosome I"/>
</dbReference>
<dbReference type="GO" id="GO:0016020">
    <property type="term" value="C:membrane"/>
    <property type="evidence" value="ECO:0007669"/>
    <property type="project" value="UniProtKB-SubCell"/>
</dbReference>
<evidence type="ECO:0000313" key="7">
    <source>
        <dbReference type="EMBL" id="SHI11649.1"/>
    </source>
</evidence>
<dbReference type="GO" id="GO:0055085">
    <property type="term" value="P:transmembrane transport"/>
    <property type="evidence" value="ECO:0007669"/>
    <property type="project" value="InterPro"/>
</dbReference>
<feature type="transmembrane region" description="Helical" evidence="5">
    <location>
        <begin position="339"/>
        <end position="358"/>
    </location>
</feature>